<evidence type="ECO:0000313" key="6">
    <source>
        <dbReference type="EMBL" id="KXK26749.1"/>
    </source>
</evidence>
<proteinExistence type="predicted"/>
<evidence type="ECO:0000256" key="5">
    <source>
        <dbReference type="SAM" id="Phobius"/>
    </source>
</evidence>
<dbReference type="STRING" id="1617426.TR69_WS6001000767"/>
<feature type="transmembrane region" description="Helical" evidence="5">
    <location>
        <begin position="53"/>
        <end position="86"/>
    </location>
</feature>
<comment type="subcellular location">
    <subcellularLocation>
        <location evidence="1">Membrane</location>
        <topology evidence="1">Multi-pass membrane protein</topology>
    </subcellularLocation>
</comment>
<dbReference type="AlphaFoldDB" id="A0A136LYM0"/>
<evidence type="ECO:0000256" key="2">
    <source>
        <dbReference type="ARBA" id="ARBA00022692"/>
    </source>
</evidence>
<keyword evidence="4 5" id="KW-0472">Membrane</keyword>
<name>A0A136LYM0_9BACT</name>
<sequence>MAENAPVAKKSQDDTLLAVLATFPLIGLVMYFGMNDLSDFVRHYAKQSVGLSILVIASVVIGIIPLIGWLVSCILGIAVFVGWLLLVINAFQGTKFELPVVTDLVNQLLKK</sequence>
<accession>A0A136LYM0</accession>
<evidence type="ECO:0000313" key="7">
    <source>
        <dbReference type="Proteomes" id="UP000070457"/>
    </source>
</evidence>
<organism evidence="6 7">
    <name type="scientific">candidate division WS6 bacterium OLB20</name>
    <dbReference type="NCBI Taxonomy" id="1617426"/>
    <lineage>
        <taxon>Bacteria</taxon>
        <taxon>Candidatus Dojkabacteria</taxon>
    </lineage>
</organism>
<gene>
    <name evidence="6" type="ORF">TR69_WS6001000767</name>
</gene>
<protein>
    <submittedName>
        <fullName evidence="6">Chloroplast import component protein (Tic20)</fullName>
    </submittedName>
</protein>
<keyword evidence="2 5" id="KW-0812">Transmembrane</keyword>
<dbReference type="Proteomes" id="UP000070457">
    <property type="component" value="Unassembled WGS sequence"/>
</dbReference>
<comment type="caution">
    <text evidence="6">The sequence shown here is derived from an EMBL/GenBank/DDBJ whole genome shotgun (WGS) entry which is preliminary data.</text>
</comment>
<keyword evidence="3 5" id="KW-1133">Transmembrane helix</keyword>
<dbReference type="InterPro" id="IPR019109">
    <property type="entry name" value="MamF_MmsF"/>
</dbReference>
<dbReference type="Pfam" id="PF09685">
    <property type="entry name" value="MamF_MmsF"/>
    <property type="match status" value="1"/>
</dbReference>
<evidence type="ECO:0000256" key="4">
    <source>
        <dbReference type="ARBA" id="ARBA00023136"/>
    </source>
</evidence>
<evidence type="ECO:0000256" key="1">
    <source>
        <dbReference type="ARBA" id="ARBA00004141"/>
    </source>
</evidence>
<feature type="transmembrane region" description="Helical" evidence="5">
    <location>
        <begin position="15"/>
        <end position="33"/>
    </location>
</feature>
<evidence type="ECO:0000256" key="3">
    <source>
        <dbReference type="ARBA" id="ARBA00022989"/>
    </source>
</evidence>
<dbReference type="EMBL" id="JYNZ01000003">
    <property type="protein sequence ID" value="KXK26749.1"/>
    <property type="molecule type" value="Genomic_DNA"/>
</dbReference>
<reference evidence="6 7" key="1">
    <citation type="submission" date="2015-02" db="EMBL/GenBank/DDBJ databases">
        <title>Improved understanding of the partial-nitritation anammox process through 23 genomes representing the majority of the microbial community.</title>
        <authorList>
            <person name="Speth D.R."/>
            <person name="In T Zandt M."/>
            <person name="Guerrero Cruz S."/>
            <person name="Jetten M.S."/>
            <person name="Dutilh B.E."/>
        </authorList>
    </citation>
    <scope>NUCLEOTIDE SEQUENCE [LARGE SCALE GENOMIC DNA]</scope>
    <source>
        <strain evidence="6">OLB20</strain>
    </source>
</reference>